<evidence type="ECO:0000256" key="1">
    <source>
        <dbReference type="SAM" id="Phobius"/>
    </source>
</evidence>
<sequence>MYMDEVVFAGLLIVFLTCAFFGGFYAMIRRDIAKKGTGAPDSKPTL</sequence>
<dbReference type="EMBL" id="FO203512">
    <property type="protein sequence ID" value="CCK75175.1"/>
    <property type="molecule type" value="Genomic_DNA"/>
</dbReference>
<gene>
    <name evidence="2" type="ORF">OLEAN_C09990</name>
</gene>
<dbReference type="KEGG" id="oai:OLEAN_C09990"/>
<evidence type="ECO:0000313" key="3">
    <source>
        <dbReference type="Proteomes" id="UP000032749"/>
    </source>
</evidence>
<dbReference type="STRING" id="698738.OLEAN_C09990"/>
<accession>R4YL60</accession>
<dbReference type="Proteomes" id="UP000032749">
    <property type="component" value="Chromosome"/>
</dbReference>
<keyword evidence="1" id="KW-0472">Membrane</keyword>
<keyword evidence="1" id="KW-1133">Transmembrane helix</keyword>
<proteinExistence type="predicted"/>
<dbReference type="InterPro" id="IPR048085">
    <property type="entry name" value="Cyt_ox_CcoM-like"/>
</dbReference>
<keyword evidence="1" id="KW-0812">Transmembrane</keyword>
<organism evidence="2 3">
    <name type="scientific">Oleispira antarctica RB-8</name>
    <dbReference type="NCBI Taxonomy" id="698738"/>
    <lineage>
        <taxon>Bacteria</taxon>
        <taxon>Pseudomonadati</taxon>
        <taxon>Pseudomonadota</taxon>
        <taxon>Gammaproteobacteria</taxon>
        <taxon>Oceanospirillales</taxon>
        <taxon>Oceanospirillaceae</taxon>
        <taxon>Oleispira</taxon>
    </lineage>
</organism>
<name>R4YL60_OLEAN</name>
<protein>
    <submittedName>
        <fullName evidence="2">Uncharacterized protein</fullName>
    </submittedName>
</protein>
<evidence type="ECO:0000313" key="2">
    <source>
        <dbReference type="EMBL" id="CCK75175.1"/>
    </source>
</evidence>
<keyword evidence="3" id="KW-1185">Reference proteome</keyword>
<feature type="transmembrane region" description="Helical" evidence="1">
    <location>
        <begin position="6"/>
        <end position="28"/>
    </location>
</feature>
<dbReference type="AlphaFoldDB" id="R4YL60"/>
<dbReference type="HOGENOM" id="CLU_215374_1_0_6"/>
<reference evidence="2 3" key="1">
    <citation type="journal article" date="2013" name="Nat. Commun.">
        <title>Genome sequence and functional genomic analysis of the oil-degrading bacterium Oleispira antarctica.</title>
        <authorList>
            <person name="Kube M."/>
            <person name="Chernikova T.N."/>
            <person name="Al-Ramahi Y."/>
            <person name="Beloqui A."/>
            <person name="Lopez-Cortez N."/>
            <person name="Guazzaroni M.E."/>
            <person name="Heipieper H.J."/>
            <person name="Klages S."/>
            <person name="Kotsyurbenko O.R."/>
            <person name="Langer I."/>
            <person name="Nechitaylo T.Y."/>
            <person name="Lunsdorf H."/>
            <person name="Fernandez M."/>
            <person name="Juarez S."/>
            <person name="Ciordia S."/>
            <person name="Singer A."/>
            <person name="Kagan O."/>
            <person name="Egorova O."/>
            <person name="Petit P.A."/>
            <person name="Stogios P."/>
            <person name="Kim Y."/>
            <person name="Tchigvintsev A."/>
            <person name="Flick R."/>
            <person name="Denaro R."/>
            <person name="Genovese M."/>
            <person name="Albar J.P."/>
            <person name="Reva O.N."/>
            <person name="Martinez-Gomariz M."/>
            <person name="Tran H."/>
            <person name="Ferrer M."/>
            <person name="Savchenko A."/>
            <person name="Yakunin A.F."/>
            <person name="Yakimov M.M."/>
            <person name="Golyshina O.V."/>
            <person name="Reinhardt R."/>
            <person name="Golyshin P.N."/>
        </authorList>
    </citation>
    <scope>NUCLEOTIDE SEQUENCE [LARGE SCALE GENOMIC DNA]</scope>
</reference>
<dbReference type="NCBIfam" id="NF041600">
    <property type="entry name" value="cyt_ox_CcoM"/>
    <property type="match status" value="1"/>
</dbReference>